<protein>
    <submittedName>
        <fullName evidence="2">Uncharacterized protein</fullName>
    </submittedName>
</protein>
<dbReference type="OrthoDB" id="7402802at2"/>
<evidence type="ECO:0000256" key="1">
    <source>
        <dbReference type="SAM" id="MobiDB-lite"/>
    </source>
</evidence>
<comment type="caution">
    <text evidence="2">The sequence shown here is derived from an EMBL/GenBank/DDBJ whole genome shotgun (WGS) entry which is preliminary data.</text>
</comment>
<evidence type="ECO:0000313" key="2">
    <source>
        <dbReference type="EMBL" id="KLE34144.1"/>
    </source>
</evidence>
<dbReference type="RefSeq" id="WP_047003790.1">
    <property type="nucleotide sequence ID" value="NZ_LBHB01000002.1"/>
</dbReference>
<feature type="region of interest" description="Disordered" evidence="1">
    <location>
        <begin position="1"/>
        <end position="26"/>
    </location>
</feature>
<gene>
    <name evidence="2" type="ORF">AAW00_07640</name>
</gene>
<keyword evidence="3" id="KW-1185">Reference proteome</keyword>
<accession>A0A0G9MUB3</accession>
<dbReference type="PATRIC" id="fig|1581420.6.peg.1565"/>
<reference evidence="2 3" key="1">
    <citation type="submission" date="2015-04" db="EMBL/GenBank/DDBJ databases">
        <title>The draft genome sequence of Erythrobacter luteus KA37.</title>
        <authorList>
            <person name="Zhuang L."/>
            <person name="Liu Y."/>
            <person name="Shao Z."/>
        </authorList>
    </citation>
    <scope>NUCLEOTIDE SEQUENCE [LARGE SCALE GENOMIC DNA]</scope>
    <source>
        <strain evidence="2 3">KA37</strain>
    </source>
</reference>
<feature type="compositionally biased region" description="Basic and acidic residues" evidence="1">
    <location>
        <begin position="1"/>
        <end position="17"/>
    </location>
</feature>
<dbReference type="Proteomes" id="UP000053464">
    <property type="component" value="Unassembled WGS sequence"/>
</dbReference>
<name>A0A0G9MUB3_9SPHN</name>
<evidence type="ECO:0000313" key="3">
    <source>
        <dbReference type="Proteomes" id="UP000053464"/>
    </source>
</evidence>
<dbReference type="STRING" id="1581420.AAW00_07640"/>
<organism evidence="2 3">
    <name type="scientific">Aurantiacibacter luteus</name>
    <dbReference type="NCBI Taxonomy" id="1581420"/>
    <lineage>
        <taxon>Bacteria</taxon>
        <taxon>Pseudomonadati</taxon>
        <taxon>Pseudomonadota</taxon>
        <taxon>Alphaproteobacteria</taxon>
        <taxon>Sphingomonadales</taxon>
        <taxon>Erythrobacteraceae</taxon>
        <taxon>Aurantiacibacter</taxon>
    </lineage>
</organism>
<dbReference type="EMBL" id="LBHB01000002">
    <property type="protein sequence ID" value="KLE34144.1"/>
    <property type="molecule type" value="Genomic_DNA"/>
</dbReference>
<proteinExistence type="predicted"/>
<sequence>MDSERRRELEARRDAARHSPRTSIGPDIRGDVIPALRKLDIPHRAAPFGIWTPPWLVTGANDIVWEASPPAAVVEQYRHPDYRRYPPLPGEAESDRARRAEQVAEMLWLVAEGDDELTFGYDTQDTGVIIRMADALPALEALLPDHVSVYIWGLPNLWFIESDAETWTFLSFPPKPDREAIDKRQLREEAFVVPLASAVGAGGGHLRLISREDAPTPHQRRPLALHGWKEREKSLKALVERGDVAGLEDEVRPWLAARAPGDTPVFVDLRHPDAPLVEIAADCLLENFAGLTAQLAYIDDAPDGRMIRTDEAVIYRDDAPWRLKLYATGPYWRAEGAD</sequence>
<dbReference type="AlphaFoldDB" id="A0A0G9MUB3"/>